<dbReference type="GO" id="GO:0009306">
    <property type="term" value="P:protein secretion"/>
    <property type="evidence" value="ECO:0007669"/>
    <property type="project" value="TreeGrafter"/>
</dbReference>
<evidence type="ECO:0000256" key="1">
    <source>
        <dbReference type="ARBA" id="ARBA00005724"/>
    </source>
</evidence>
<dbReference type="Pfam" id="PF10304">
    <property type="entry name" value="RTP1_C2"/>
    <property type="match status" value="1"/>
</dbReference>
<dbReference type="InterPro" id="IPR011989">
    <property type="entry name" value="ARM-like"/>
</dbReference>
<evidence type="ECO:0000259" key="2">
    <source>
        <dbReference type="Pfam" id="PF10304"/>
    </source>
</evidence>
<dbReference type="InterPro" id="IPR019414">
    <property type="entry name" value="Rtp1_C2"/>
</dbReference>
<proteinExistence type="inferred from homology"/>
<feature type="domain" description="RNA polymerase II assembly factor Rtp1 C-terminal" evidence="3">
    <location>
        <begin position="550"/>
        <end position="649"/>
    </location>
</feature>
<comment type="caution">
    <text evidence="4">The sequence shown here is derived from an EMBL/GenBank/DDBJ whole genome shotgun (WGS) entry which is preliminary data.</text>
</comment>
<dbReference type="InterPro" id="IPR016024">
    <property type="entry name" value="ARM-type_fold"/>
</dbReference>
<accession>A0A1Y2DY67</accession>
<feature type="domain" description="RNA polymerase II assembly factor Rtp1 C-terminal" evidence="2">
    <location>
        <begin position="820"/>
        <end position="851"/>
    </location>
</feature>
<dbReference type="InParanoid" id="A0A1Y2DY67"/>
<dbReference type="OrthoDB" id="39591at2759"/>
<evidence type="ECO:0000259" key="3">
    <source>
        <dbReference type="Pfam" id="PF10363"/>
    </source>
</evidence>
<dbReference type="RefSeq" id="XP_040715607.1">
    <property type="nucleotide sequence ID" value="XM_040857584.1"/>
</dbReference>
<dbReference type="PANTHER" id="PTHR20959">
    <property type="entry name" value="TRANSPORT AND GOLGI ORGANIZATION PROTEIN 6 FAMILY MEMBER"/>
    <property type="match status" value="1"/>
</dbReference>
<dbReference type="SUPFAM" id="SSF48371">
    <property type="entry name" value="ARM repeat"/>
    <property type="match status" value="1"/>
</dbReference>
<dbReference type="EMBL" id="MCFJ01000007">
    <property type="protein sequence ID" value="ORY64193.1"/>
    <property type="molecule type" value="Genomic_DNA"/>
</dbReference>
<protein>
    <recommendedName>
        <fullName evidence="6">Armadillo-type protein</fullName>
    </recommendedName>
</protein>
<evidence type="ECO:0000313" key="4">
    <source>
        <dbReference type="EMBL" id="ORY64193.1"/>
    </source>
</evidence>
<name>A0A1Y2DY67_9PEZI</name>
<dbReference type="Pfam" id="PF10363">
    <property type="entry name" value="RTP1_C1"/>
    <property type="match status" value="1"/>
</dbReference>
<gene>
    <name evidence="4" type="ORF">BCR38DRAFT_392741</name>
</gene>
<dbReference type="InterPro" id="IPR039600">
    <property type="entry name" value="TANGO6/Rtp1"/>
</dbReference>
<organism evidence="4 5">
    <name type="scientific">Pseudomassariella vexata</name>
    <dbReference type="NCBI Taxonomy" id="1141098"/>
    <lineage>
        <taxon>Eukaryota</taxon>
        <taxon>Fungi</taxon>
        <taxon>Dikarya</taxon>
        <taxon>Ascomycota</taxon>
        <taxon>Pezizomycotina</taxon>
        <taxon>Sordariomycetes</taxon>
        <taxon>Xylariomycetidae</taxon>
        <taxon>Amphisphaeriales</taxon>
        <taxon>Pseudomassariaceae</taxon>
        <taxon>Pseudomassariella</taxon>
    </lineage>
</organism>
<keyword evidence="5" id="KW-1185">Reference proteome</keyword>
<dbReference type="Gene3D" id="1.25.10.10">
    <property type="entry name" value="Leucine-rich Repeat Variant"/>
    <property type="match status" value="1"/>
</dbReference>
<dbReference type="PANTHER" id="PTHR20959:SF1">
    <property type="entry name" value="TRANSPORT AND GOLGI ORGANIZATION PROTEIN 6 HOMOLOG"/>
    <property type="match status" value="1"/>
</dbReference>
<sequence length="897" mass="97915">MDKKPATQESLISAIENAGRQAFEPTGDDASRSAGQREFGALISRTGTSSLISALNALIKPERVPRWLRVHLMDVLTLLPQRPGGVRATLEFVFATHPSSTVRKAEAAEPQKQGGNITMEAMKMAATMLSIPPNGVNPEKWYPGIAPQILALLDGNEGADLVMVAAYVIGYGVLGRKQLGAPGSPGWAAFAEPMLAAINPSLSSQKPSSETLIFSAGPDEVIDLQRETTAVKPEEIMLALQRLTALLNSHPNHGLTTRLLAPLVLPLWALSSWLSADEKCKKNVCLPARNLLQIYLKVSGSAKKYSSIINDMMYGGGHNSDGSHWRFDLSQSGIQVKRLRAASLLKSSGVAWESIESKAAAFVDLLEAAASDSEISNIFLMLFENSFGRQRSSDGIKLVAEEEKVDDPVNSFVKAKLLQQMMSKIPDKLVADSSGMLKLASRILAEFSPCSESLDATAIALSLVNIVVTAPSFQKSNVDSSLLESIKVSLHTISQANQHDVSKTASNLSLLLRYRDEIDDPSERPTAPSTRQIEDRKTFSLAISYITQAESPPPVRSEGLNLISGLIEANSPILDIQGVLVLLSSLLSDDEEYINLRAMRIFTQLVDKHPKSVIKELLEHCIDANEEATVDTRLRFGEAILQVIQRLGAAFSGETATQVSESLLSMAGRRGYRPKTEAKQAREERLRQRQQKAAEKEWGGVVPDLSEELEQTEEEKVQNDIVAQILAGWESKRGSEDVRMRASALSILSVGMETNIAGVGATLVETAVDLCVNILTMEPEMEKAIIRRAAIILILTFVKSLAAAKEQGRRLGFGLTDPSREDIMRILRYVSSSDNDGLVRQHASDVVESLQNWQLSSVLPEVRDRSPDLTRLAGLNINMPNLDARATVTRPRIEEIE</sequence>
<dbReference type="STRING" id="1141098.A0A1Y2DY67"/>
<dbReference type="InterPro" id="IPR019451">
    <property type="entry name" value="Rtp1_C1"/>
</dbReference>
<evidence type="ECO:0008006" key="6">
    <source>
        <dbReference type="Google" id="ProtNLM"/>
    </source>
</evidence>
<evidence type="ECO:0000313" key="5">
    <source>
        <dbReference type="Proteomes" id="UP000193689"/>
    </source>
</evidence>
<dbReference type="GeneID" id="63773796"/>
<reference evidence="4 5" key="1">
    <citation type="submission" date="2016-07" db="EMBL/GenBank/DDBJ databases">
        <title>Pervasive Adenine N6-methylation of Active Genes in Fungi.</title>
        <authorList>
            <consortium name="DOE Joint Genome Institute"/>
            <person name="Mondo S.J."/>
            <person name="Dannebaum R.O."/>
            <person name="Kuo R.C."/>
            <person name="Labutti K."/>
            <person name="Haridas S."/>
            <person name="Kuo A."/>
            <person name="Salamov A."/>
            <person name="Ahrendt S.R."/>
            <person name="Lipzen A."/>
            <person name="Sullivan W."/>
            <person name="Andreopoulos W.B."/>
            <person name="Clum A."/>
            <person name="Lindquist E."/>
            <person name="Daum C."/>
            <person name="Ramamoorthy G.K."/>
            <person name="Gryganskyi A."/>
            <person name="Culley D."/>
            <person name="Magnuson J.K."/>
            <person name="James T.Y."/>
            <person name="O'Malley M.A."/>
            <person name="Stajich J.E."/>
            <person name="Spatafora J.W."/>
            <person name="Visel A."/>
            <person name="Grigoriev I.V."/>
        </authorList>
    </citation>
    <scope>NUCLEOTIDE SEQUENCE [LARGE SCALE GENOMIC DNA]</scope>
    <source>
        <strain evidence="4 5">CBS 129021</strain>
    </source>
</reference>
<comment type="similarity">
    <text evidence="1">Belongs to the Tango6 family.</text>
</comment>
<dbReference type="Proteomes" id="UP000193689">
    <property type="component" value="Unassembled WGS sequence"/>
</dbReference>
<dbReference type="AlphaFoldDB" id="A0A1Y2DY67"/>